<reference evidence="2 3" key="1">
    <citation type="journal article" date="2018" name="Biotechnol. Biofuels">
        <title>Integrative visual omics of the white-rot fungus Polyporus brumalis exposes the biotechnological potential of its oxidative enzymes for delignifying raw plant biomass.</title>
        <authorList>
            <person name="Miyauchi S."/>
            <person name="Rancon A."/>
            <person name="Drula E."/>
            <person name="Hage H."/>
            <person name="Chaduli D."/>
            <person name="Favel A."/>
            <person name="Grisel S."/>
            <person name="Henrissat B."/>
            <person name="Herpoel-Gimbert I."/>
            <person name="Ruiz-Duenas F.J."/>
            <person name="Chevret D."/>
            <person name="Hainaut M."/>
            <person name="Lin J."/>
            <person name="Wang M."/>
            <person name="Pangilinan J."/>
            <person name="Lipzen A."/>
            <person name="Lesage-Meessen L."/>
            <person name="Navarro D."/>
            <person name="Riley R."/>
            <person name="Grigoriev I.V."/>
            <person name="Zhou S."/>
            <person name="Raouche S."/>
            <person name="Rosso M.N."/>
        </authorList>
    </citation>
    <scope>NUCLEOTIDE SEQUENCE [LARGE SCALE GENOMIC DNA]</scope>
    <source>
        <strain evidence="2 3">BRFM 1820</strain>
    </source>
</reference>
<dbReference type="Gene3D" id="3.40.50.1010">
    <property type="entry name" value="5'-nuclease"/>
    <property type="match status" value="2"/>
</dbReference>
<dbReference type="AlphaFoldDB" id="A0A371DEF8"/>
<dbReference type="InterPro" id="IPR006084">
    <property type="entry name" value="XPG/Rad2"/>
</dbReference>
<accession>A0A371DEF8</accession>
<name>A0A371DEF8_9APHY</name>
<dbReference type="EMBL" id="KZ857397">
    <property type="protein sequence ID" value="RDX50900.1"/>
    <property type="molecule type" value="Genomic_DNA"/>
</dbReference>
<dbReference type="InterPro" id="IPR029060">
    <property type="entry name" value="PIN-like_dom_sf"/>
</dbReference>
<feature type="domain" description="XPG-I" evidence="1">
    <location>
        <begin position="109"/>
        <end position="181"/>
    </location>
</feature>
<dbReference type="InterPro" id="IPR036279">
    <property type="entry name" value="5-3_exonuclease_C_sf"/>
</dbReference>
<dbReference type="PRINTS" id="PR00853">
    <property type="entry name" value="XPGRADSUPER"/>
</dbReference>
<dbReference type="OrthoDB" id="2959108at2759"/>
<dbReference type="STRING" id="139420.A0A371DEF8"/>
<dbReference type="InterPro" id="IPR006086">
    <property type="entry name" value="XPG-I_dom"/>
</dbReference>
<evidence type="ECO:0000313" key="2">
    <source>
        <dbReference type="EMBL" id="RDX50900.1"/>
    </source>
</evidence>
<evidence type="ECO:0000313" key="3">
    <source>
        <dbReference type="Proteomes" id="UP000256964"/>
    </source>
</evidence>
<keyword evidence="3" id="KW-1185">Reference proteome</keyword>
<proteinExistence type="predicted"/>
<dbReference type="GO" id="GO:0017108">
    <property type="term" value="F:5'-flap endonuclease activity"/>
    <property type="evidence" value="ECO:0007669"/>
    <property type="project" value="TreeGrafter"/>
</dbReference>
<dbReference type="PANTHER" id="PTHR11081:SF75">
    <property type="entry name" value="ENDONUCLEASE, PUTATIVE (AFU_ORTHOLOGUE AFUA_3G13260)-RELATED"/>
    <property type="match status" value="1"/>
</dbReference>
<sequence length="362" mass="39602">MGVKGLWELVAAAAEHKDLTALAVEGMRPTSGPTMLYRVGVDARYGGSHWQKGKNPELRTLVFRLSNLYTKPFAVVFVGDGPERPGNKRDINVGKKSHWLTTDMKDLVVAFGFDWIEAPAEAEAELASMSQAGLIDAVLSDDGDTLMFGAVAVIRKCVSHVLIVALDIDRPYSSSSRKEDGDVVAIYRASAIQENPAVQMTRGGMVLLAVLAGGDYHKVCYGLFKCGAKIAHGLTRYGLGDALLACVANSADDQSFRVALSAWRLELVYLLRVDPRGFIGQRCISLAASVPEDFPNPAVVRAYARPLTTSPDNITLDDSFGRIMKFDLAEIAALCKKHFSWDEEELRKRMRTLVWPGAVLRL</sequence>
<organism evidence="2 3">
    <name type="scientific">Lentinus brumalis</name>
    <dbReference type="NCBI Taxonomy" id="2498619"/>
    <lineage>
        <taxon>Eukaryota</taxon>
        <taxon>Fungi</taxon>
        <taxon>Dikarya</taxon>
        <taxon>Basidiomycota</taxon>
        <taxon>Agaricomycotina</taxon>
        <taxon>Agaricomycetes</taxon>
        <taxon>Polyporales</taxon>
        <taxon>Polyporaceae</taxon>
        <taxon>Lentinus</taxon>
    </lineage>
</organism>
<evidence type="ECO:0000259" key="1">
    <source>
        <dbReference type="SMART" id="SM00484"/>
    </source>
</evidence>
<dbReference type="Proteomes" id="UP000256964">
    <property type="component" value="Unassembled WGS sequence"/>
</dbReference>
<dbReference type="SMART" id="SM00484">
    <property type="entry name" value="XPGI"/>
    <property type="match status" value="1"/>
</dbReference>
<protein>
    <submittedName>
        <fullName evidence="2">PIN domain-like protein</fullName>
    </submittedName>
</protein>
<feature type="non-terminal residue" evidence="2">
    <location>
        <position position="1"/>
    </location>
</feature>
<dbReference type="Pfam" id="PF00867">
    <property type="entry name" value="XPG_I"/>
    <property type="match status" value="1"/>
</dbReference>
<dbReference type="SUPFAM" id="SSF88723">
    <property type="entry name" value="PIN domain-like"/>
    <property type="match status" value="1"/>
</dbReference>
<dbReference type="CDD" id="cd09870">
    <property type="entry name" value="PIN_YEN1"/>
    <property type="match status" value="1"/>
</dbReference>
<dbReference type="PANTHER" id="PTHR11081">
    <property type="entry name" value="FLAP ENDONUCLEASE FAMILY MEMBER"/>
    <property type="match status" value="1"/>
</dbReference>
<dbReference type="SUPFAM" id="SSF47807">
    <property type="entry name" value="5' to 3' exonuclease, C-terminal subdomain"/>
    <property type="match status" value="1"/>
</dbReference>
<gene>
    <name evidence="2" type="ORF">OH76DRAFT_1309492</name>
</gene>
<dbReference type="GO" id="GO:0006281">
    <property type="term" value="P:DNA repair"/>
    <property type="evidence" value="ECO:0007669"/>
    <property type="project" value="UniProtKB-ARBA"/>
</dbReference>